<sequence>MNQHAPSSDKGVDSYPLSYGQQALWFIYQDAPDSPAYNMALALDLKGAVDARALQQALQSLVDRHPMLRTIIQWDGEEPRQTVQPIGSYHWKVHRAIEWPEEDLCSALKTVYERPFDLGQGPMLRADFFQAAPKRHILLLTIHHIWGDGISMSIWGNELLALYDGELKGEKAILPFLPTDYADFVRAEAAMLGSAEGKRLAQYWQRQLAGEVPILELPTDYPRSAMQRYHGSSVPFSLPIDLVRQLKQLAKKEKTTLFGLLLTAFQILLHRYTSQNEIWIGVPASTNRYRPEFAQLAGYLINPIVLRASFDTDANTSFREQLARTGETLRDAIDHSAYPFPLLVKDLQPNRDLSRTPLFQAMLDFQPTYSALLARDMMNLTASVLPFPQMEGQFDLTLSVSDGKTLSSTFRYRTDLFKPETIERMAGHFQQLLEGIVAKPEVRISQLPLLTEVERRRILLEWNDTSALYPEDKCVHELFEEQAAKTPDAVAVVFSPTETGQIQDEEISYGELNTRANQLAHRLRTFGVGPEVLVGLFMQRSVEMVVGLLAILKAGGAYVPLDSGYPAERLAFMVEDAELKVLLCHEATQERLPECAARILNMDAEAPAIVRERLDNPVQLAKPDNLAYVIYTSGSTGKPKGVCVEHNNIVRLVKNADYMEFNELQVFLQAAPISFDAATLEVWGSLLNGARLIIPSPGYLSLEELGKYLQKYNVTTLWLTAGLFSMMVEHRLSDLAGLNQLLAGGDVLLPEHVAKALQVLKNGKLINGYGPTENTTFTTCYTIPADVDTNRSISIGAPISNTQVYILDGQMNPVPIGVVGELYAGGAGVARGYLNRPDLNAERFIPDHFSNAPDSRLYRTGDLCRWLPDGNIEFVGRIDNQIKLRGFRVELGEIEAILDRHPAVCETVAVVQDSGERKWLAAYLVLHSQSPILNFESELRDYLKEKLPSYMIPSAFEVLERFPLTRNGKIDREALPEPNSIVRKSDYLGPRNSVEFRLICIWEKLFSISPIGVQDNFFEIGGDSLLAIRFIANVDQEFGIRLPLHTLFQEGMIERLARILRQDGLVSPAWSPLVCLQPQGLKPPLFFVHPSGGSAFNYYEMATLMGTERPFYALQPRGIEQGETFHESIEEMATDYANAVDSIQPEGDIFLGGWSLGGTVAFEMAHILEQSGRTVPFLTLVDPPSPFINSAWVEDDIGFLLDRVPFFYGVSLEEWELHDSREARIMYLLRAIKAGGLLAQDIDDDSARHWLALYKHHNSLADLYKPSSCINSKIIIFKPSDESSIDATMGDAMDWAGFTRGGVEVQKAPGNHFTMISPINTPVLVKKIKDCFRIF</sequence>
<gene>
    <name evidence="4" type="ORF">BECKDK2373B_GA0170837_10806</name>
</gene>
<dbReference type="Pfam" id="PF00550">
    <property type="entry name" value="PP-binding"/>
    <property type="match status" value="1"/>
</dbReference>
<dbReference type="InterPro" id="IPR009081">
    <property type="entry name" value="PP-bd_ACP"/>
</dbReference>
<dbReference type="SUPFAM" id="SSF52777">
    <property type="entry name" value="CoA-dependent acyltransferases"/>
    <property type="match status" value="2"/>
</dbReference>
<dbReference type="Gene3D" id="2.30.38.10">
    <property type="entry name" value="Luciferase, Domain 3"/>
    <property type="match status" value="1"/>
</dbReference>
<keyword evidence="1" id="KW-0596">Phosphopantetheine</keyword>
<dbReference type="InterPro" id="IPR020845">
    <property type="entry name" value="AMP-binding_CS"/>
</dbReference>
<dbReference type="Pfam" id="PF13193">
    <property type="entry name" value="AMP-binding_C"/>
    <property type="match status" value="1"/>
</dbReference>
<dbReference type="GO" id="GO:0043041">
    <property type="term" value="P:amino acid activation for nonribosomal peptide biosynthetic process"/>
    <property type="evidence" value="ECO:0007669"/>
    <property type="project" value="TreeGrafter"/>
</dbReference>
<dbReference type="InterPro" id="IPR023213">
    <property type="entry name" value="CAT-like_dom_sf"/>
</dbReference>
<dbReference type="CDD" id="cd19531">
    <property type="entry name" value="LCL_NRPS-like"/>
    <property type="match status" value="1"/>
</dbReference>
<evidence type="ECO:0000256" key="1">
    <source>
        <dbReference type="ARBA" id="ARBA00022450"/>
    </source>
</evidence>
<dbReference type="PROSITE" id="PS00455">
    <property type="entry name" value="AMP_BINDING"/>
    <property type="match status" value="1"/>
</dbReference>
<dbReference type="FunFam" id="3.40.50.980:FF:000001">
    <property type="entry name" value="Non-ribosomal peptide synthetase"/>
    <property type="match status" value="1"/>
</dbReference>
<dbReference type="GO" id="GO:0047527">
    <property type="term" value="F:2,3-dihydroxybenzoate-serine ligase activity"/>
    <property type="evidence" value="ECO:0007669"/>
    <property type="project" value="TreeGrafter"/>
</dbReference>
<dbReference type="PANTHER" id="PTHR45527">
    <property type="entry name" value="NONRIBOSOMAL PEPTIDE SYNTHETASE"/>
    <property type="match status" value="1"/>
</dbReference>
<dbReference type="GO" id="GO:0005829">
    <property type="term" value="C:cytosol"/>
    <property type="evidence" value="ECO:0007669"/>
    <property type="project" value="TreeGrafter"/>
</dbReference>
<proteinExistence type="predicted"/>
<dbReference type="Gene3D" id="3.30.300.30">
    <property type="match status" value="1"/>
</dbReference>
<dbReference type="InterPro" id="IPR010071">
    <property type="entry name" value="AA_adenyl_dom"/>
</dbReference>
<dbReference type="Gene3D" id="3.40.50.1820">
    <property type="entry name" value="alpha/beta hydrolase"/>
    <property type="match status" value="1"/>
</dbReference>
<dbReference type="GO" id="GO:0009239">
    <property type="term" value="P:enterobactin biosynthetic process"/>
    <property type="evidence" value="ECO:0007669"/>
    <property type="project" value="TreeGrafter"/>
</dbReference>
<accession>A0A450SYR2</accession>
<dbReference type="Pfam" id="PF00975">
    <property type="entry name" value="Thioesterase"/>
    <property type="match status" value="1"/>
</dbReference>
<dbReference type="SUPFAM" id="SSF53474">
    <property type="entry name" value="alpha/beta-Hydrolases"/>
    <property type="match status" value="1"/>
</dbReference>
<dbReference type="InterPro" id="IPR025110">
    <property type="entry name" value="AMP-bd_C"/>
</dbReference>
<dbReference type="InterPro" id="IPR045851">
    <property type="entry name" value="AMP-bd_C_sf"/>
</dbReference>
<protein>
    <submittedName>
        <fullName evidence="4">Amino acid adenylation domain-containing protein</fullName>
    </submittedName>
</protein>
<dbReference type="InterPro" id="IPR001031">
    <property type="entry name" value="Thioesterase"/>
</dbReference>
<evidence type="ECO:0000256" key="2">
    <source>
        <dbReference type="ARBA" id="ARBA00022553"/>
    </source>
</evidence>
<dbReference type="InterPro" id="IPR036736">
    <property type="entry name" value="ACP-like_sf"/>
</dbReference>
<dbReference type="InterPro" id="IPR000873">
    <property type="entry name" value="AMP-dep_synth/lig_dom"/>
</dbReference>
<organism evidence="4">
    <name type="scientific">Candidatus Kentrum sp. DK</name>
    <dbReference type="NCBI Taxonomy" id="2126562"/>
    <lineage>
        <taxon>Bacteria</taxon>
        <taxon>Pseudomonadati</taxon>
        <taxon>Pseudomonadota</taxon>
        <taxon>Gammaproteobacteria</taxon>
        <taxon>Candidatus Kentrum</taxon>
    </lineage>
</organism>
<dbReference type="InterPro" id="IPR001242">
    <property type="entry name" value="Condensation_dom"/>
</dbReference>
<dbReference type="NCBIfam" id="TIGR01733">
    <property type="entry name" value="AA-adenyl-dom"/>
    <property type="match status" value="1"/>
</dbReference>
<dbReference type="PANTHER" id="PTHR45527:SF1">
    <property type="entry name" value="FATTY ACID SYNTHASE"/>
    <property type="match status" value="1"/>
</dbReference>
<dbReference type="EMBL" id="CAADEX010000080">
    <property type="protein sequence ID" value="VFJ59082.1"/>
    <property type="molecule type" value="Genomic_DNA"/>
</dbReference>
<dbReference type="CDD" id="cd12117">
    <property type="entry name" value="A_NRPS_Srf_like"/>
    <property type="match status" value="1"/>
</dbReference>
<dbReference type="Pfam" id="PF00668">
    <property type="entry name" value="Condensation"/>
    <property type="match status" value="1"/>
</dbReference>
<dbReference type="GO" id="GO:0031177">
    <property type="term" value="F:phosphopantetheine binding"/>
    <property type="evidence" value="ECO:0007669"/>
    <property type="project" value="TreeGrafter"/>
</dbReference>
<evidence type="ECO:0000259" key="3">
    <source>
        <dbReference type="PROSITE" id="PS50075"/>
    </source>
</evidence>
<dbReference type="Gene3D" id="3.30.559.30">
    <property type="entry name" value="Nonribosomal peptide synthetase, condensation domain"/>
    <property type="match status" value="1"/>
</dbReference>
<keyword evidence="2" id="KW-0597">Phosphoprotein</keyword>
<dbReference type="SUPFAM" id="SSF47336">
    <property type="entry name" value="ACP-like"/>
    <property type="match status" value="1"/>
</dbReference>
<dbReference type="Pfam" id="PF00501">
    <property type="entry name" value="AMP-binding"/>
    <property type="match status" value="1"/>
</dbReference>
<dbReference type="Gene3D" id="3.30.559.10">
    <property type="entry name" value="Chloramphenicol acetyltransferase-like domain"/>
    <property type="match status" value="1"/>
</dbReference>
<dbReference type="Gene3D" id="1.10.1200.10">
    <property type="entry name" value="ACP-like"/>
    <property type="match status" value="1"/>
</dbReference>
<dbReference type="SUPFAM" id="SSF56801">
    <property type="entry name" value="Acetyl-CoA synthetase-like"/>
    <property type="match status" value="1"/>
</dbReference>
<dbReference type="Gene3D" id="3.40.50.980">
    <property type="match status" value="2"/>
</dbReference>
<name>A0A450SYR2_9GAMM</name>
<dbReference type="PROSITE" id="PS50075">
    <property type="entry name" value="CARRIER"/>
    <property type="match status" value="1"/>
</dbReference>
<dbReference type="FunFam" id="2.30.38.10:FF:000001">
    <property type="entry name" value="Non-ribosomal peptide synthetase PvdI"/>
    <property type="match status" value="1"/>
</dbReference>
<reference evidence="4" key="1">
    <citation type="submission" date="2019-02" db="EMBL/GenBank/DDBJ databases">
        <authorList>
            <person name="Gruber-Vodicka R. H."/>
            <person name="Seah K. B. B."/>
        </authorList>
    </citation>
    <scope>NUCLEOTIDE SEQUENCE</scope>
    <source>
        <strain evidence="4">BECK_DK47</strain>
    </source>
</reference>
<feature type="domain" description="Carrier" evidence="3">
    <location>
        <begin position="989"/>
        <end position="1064"/>
    </location>
</feature>
<dbReference type="InterPro" id="IPR029058">
    <property type="entry name" value="AB_hydrolase_fold"/>
</dbReference>
<dbReference type="FunFam" id="3.40.50.12780:FF:000012">
    <property type="entry name" value="Non-ribosomal peptide synthetase"/>
    <property type="match status" value="1"/>
</dbReference>
<evidence type="ECO:0000313" key="4">
    <source>
        <dbReference type="EMBL" id="VFJ59082.1"/>
    </source>
</evidence>
<dbReference type="GO" id="GO:0009366">
    <property type="term" value="C:enterobactin synthetase complex"/>
    <property type="evidence" value="ECO:0007669"/>
    <property type="project" value="TreeGrafter"/>
</dbReference>